<protein>
    <recommendedName>
        <fullName evidence="1">HpaB/PvcC/4-BUDH C-terminal domain-containing protein</fullName>
    </recommendedName>
</protein>
<accession>W4LEB0</accession>
<reference evidence="2 3" key="1">
    <citation type="journal article" date="2014" name="Nature">
        <title>An environmental bacterial taxon with a large and distinct metabolic repertoire.</title>
        <authorList>
            <person name="Wilson M.C."/>
            <person name="Mori T."/>
            <person name="Ruckert C."/>
            <person name="Uria A.R."/>
            <person name="Helf M.J."/>
            <person name="Takada K."/>
            <person name="Gernert C."/>
            <person name="Steffens U.A."/>
            <person name="Heycke N."/>
            <person name="Schmitt S."/>
            <person name="Rinke C."/>
            <person name="Helfrich E.J."/>
            <person name="Brachmann A.O."/>
            <person name="Gurgui C."/>
            <person name="Wakimoto T."/>
            <person name="Kracht M."/>
            <person name="Crusemann M."/>
            <person name="Hentschel U."/>
            <person name="Abe I."/>
            <person name="Matsunaga S."/>
            <person name="Kalinowski J."/>
            <person name="Takeyama H."/>
            <person name="Piel J."/>
        </authorList>
    </citation>
    <scope>NUCLEOTIDE SEQUENCE [LARGE SCALE GENOMIC DNA]</scope>
    <source>
        <strain evidence="3">TSY2</strain>
    </source>
</reference>
<dbReference type="Proteomes" id="UP000019140">
    <property type="component" value="Unassembled WGS sequence"/>
</dbReference>
<evidence type="ECO:0000313" key="2">
    <source>
        <dbReference type="EMBL" id="ETW96264.1"/>
    </source>
</evidence>
<dbReference type="HOGENOM" id="CLU_2449119_0_0_7"/>
<dbReference type="PANTHER" id="PTHR36117:SF3">
    <property type="entry name" value="4-HYDROXYPHENYLACETATE 3-MONOOXYGENASE-RELATED"/>
    <property type="match status" value="1"/>
</dbReference>
<comment type="caution">
    <text evidence="2">The sequence shown here is derived from an EMBL/GenBank/DDBJ whole genome shotgun (WGS) entry which is preliminary data.</text>
</comment>
<organism evidence="2 3">
    <name type="scientific">Candidatus Entotheonella gemina</name>
    <dbReference type="NCBI Taxonomy" id="1429439"/>
    <lineage>
        <taxon>Bacteria</taxon>
        <taxon>Pseudomonadati</taxon>
        <taxon>Nitrospinota/Tectimicrobiota group</taxon>
        <taxon>Candidatus Tectimicrobiota</taxon>
        <taxon>Candidatus Entotheonellia</taxon>
        <taxon>Candidatus Entotheonellales</taxon>
        <taxon>Candidatus Entotheonellaceae</taxon>
        <taxon>Candidatus Entotheonella</taxon>
    </lineage>
</organism>
<name>W4LEB0_9BACT</name>
<gene>
    <name evidence="2" type="ORF">ETSY2_46745</name>
</gene>
<dbReference type="SUPFAM" id="SSF47203">
    <property type="entry name" value="Acyl-CoA dehydrogenase C-terminal domain-like"/>
    <property type="match status" value="1"/>
</dbReference>
<dbReference type="Gene3D" id="1.20.140.10">
    <property type="entry name" value="Butyryl-CoA Dehydrogenase, subunit A, domain 3"/>
    <property type="match status" value="1"/>
</dbReference>
<evidence type="ECO:0000313" key="3">
    <source>
        <dbReference type="Proteomes" id="UP000019140"/>
    </source>
</evidence>
<dbReference type="Pfam" id="PF03241">
    <property type="entry name" value="HpaB"/>
    <property type="match status" value="1"/>
</dbReference>
<dbReference type="PANTHER" id="PTHR36117">
    <property type="entry name" value="4-HYDROXYPHENYLACETATE 3-MONOOXYGENASE-RELATED"/>
    <property type="match status" value="1"/>
</dbReference>
<dbReference type="InterPro" id="IPR024719">
    <property type="entry name" value="HpaB/PvcC/4-BUDH_C"/>
</dbReference>
<dbReference type="AlphaFoldDB" id="W4LEB0"/>
<dbReference type="InterPro" id="IPR004925">
    <property type="entry name" value="HpaB/PvcC/4-BUDH"/>
</dbReference>
<sequence length="89" mass="10027">MTPSQADLEGPMSEAIAKYYQGAGVPADERIQLFRLAWDMVGDWFGMRQQLYESEVPADLANAMANDYRTYDRQAAVSQVRKFLDTATS</sequence>
<dbReference type="GO" id="GO:0016627">
    <property type="term" value="F:oxidoreductase activity, acting on the CH-CH group of donors"/>
    <property type="evidence" value="ECO:0007669"/>
    <property type="project" value="InterPro"/>
</dbReference>
<keyword evidence="3" id="KW-1185">Reference proteome</keyword>
<dbReference type="PATRIC" id="fig|1429439.4.peg.7770"/>
<dbReference type="InterPro" id="IPR036250">
    <property type="entry name" value="AcylCo_DH-like_C"/>
</dbReference>
<evidence type="ECO:0000259" key="1">
    <source>
        <dbReference type="Pfam" id="PF03241"/>
    </source>
</evidence>
<proteinExistence type="predicted"/>
<feature type="domain" description="HpaB/PvcC/4-BUDH C-terminal" evidence="1">
    <location>
        <begin position="1"/>
        <end position="85"/>
    </location>
</feature>
<dbReference type="EMBL" id="AZHX01002208">
    <property type="protein sequence ID" value="ETW96264.1"/>
    <property type="molecule type" value="Genomic_DNA"/>
</dbReference>